<protein>
    <submittedName>
        <fullName evidence="1">Actin-3</fullName>
    </submittedName>
</protein>
<gene>
    <name evidence="1" type="ORF">KUF71_019127</name>
</gene>
<comment type="caution">
    <text evidence="1">The sequence shown here is derived from an EMBL/GenBank/DDBJ whole genome shotgun (WGS) entry which is preliminary data.</text>
</comment>
<sequence length="107" mass="12104">MPFEMLINYDYQESFLNRQNCSKSPKVSLFPAYIMMTPGTQKDTDEDTTAYGLLTVKPQVSGCRRRYSRCSEVVYQPRKMGRKETRAGAHQTTASMTPSLACVMMSG</sequence>
<reference evidence="1" key="1">
    <citation type="submission" date="2021-07" db="EMBL/GenBank/DDBJ databases">
        <authorList>
            <person name="Catto M.A."/>
            <person name="Jacobson A."/>
            <person name="Kennedy G."/>
            <person name="Labadie P."/>
            <person name="Hunt B.G."/>
            <person name="Srinivasan R."/>
        </authorList>
    </citation>
    <scope>NUCLEOTIDE SEQUENCE</scope>
    <source>
        <strain evidence="1">PL_HMW_Pooled</strain>
        <tissue evidence="1">Head</tissue>
    </source>
</reference>
<dbReference type="EMBL" id="JAHWGI010000082">
    <property type="protein sequence ID" value="KAK3908871.1"/>
    <property type="molecule type" value="Genomic_DNA"/>
</dbReference>
<evidence type="ECO:0000313" key="1">
    <source>
        <dbReference type="EMBL" id="KAK3908871.1"/>
    </source>
</evidence>
<evidence type="ECO:0000313" key="2">
    <source>
        <dbReference type="Proteomes" id="UP001219518"/>
    </source>
</evidence>
<keyword evidence="2" id="KW-1185">Reference proteome</keyword>
<dbReference type="AlphaFoldDB" id="A0AAE1L6X3"/>
<proteinExistence type="predicted"/>
<organism evidence="1 2">
    <name type="scientific">Frankliniella fusca</name>
    <dbReference type="NCBI Taxonomy" id="407009"/>
    <lineage>
        <taxon>Eukaryota</taxon>
        <taxon>Metazoa</taxon>
        <taxon>Ecdysozoa</taxon>
        <taxon>Arthropoda</taxon>
        <taxon>Hexapoda</taxon>
        <taxon>Insecta</taxon>
        <taxon>Pterygota</taxon>
        <taxon>Neoptera</taxon>
        <taxon>Paraneoptera</taxon>
        <taxon>Thysanoptera</taxon>
        <taxon>Terebrantia</taxon>
        <taxon>Thripoidea</taxon>
        <taxon>Thripidae</taxon>
        <taxon>Frankliniella</taxon>
    </lineage>
</organism>
<accession>A0AAE1L6X3</accession>
<name>A0AAE1L6X3_9NEOP</name>
<reference evidence="1" key="2">
    <citation type="journal article" date="2023" name="BMC Genomics">
        <title>Pest status, molecular evolution, and epigenetic factors derived from the genome assembly of Frankliniella fusca, a thysanopteran phytovirus vector.</title>
        <authorList>
            <person name="Catto M.A."/>
            <person name="Labadie P.E."/>
            <person name="Jacobson A.L."/>
            <person name="Kennedy G.G."/>
            <person name="Srinivasan R."/>
            <person name="Hunt B.G."/>
        </authorList>
    </citation>
    <scope>NUCLEOTIDE SEQUENCE</scope>
    <source>
        <strain evidence="1">PL_HMW_Pooled</strain>
    </source>
</reference>
<dbReference type="Proteomes" id="UP001219518">
    <property type="component" value="Unassembled WGS sequence"/>
</dbReference>